<evidence type="ECO:0000313" key="2">
    <source>
        <dbReference type="Proteomes" id="UP001500280"/>
    </source>
</evidence>
<dbReference type="EMBL" id="BAAANF010000017">
    <property type="protein sequence ID" value="GAA1697489.1"/>
    <property type="molecule type" value="Genomic_DNA"/>
</dbReference>
<proteinExistence type="predicted"/>
<keyword evidence="2" id="KW-1185">Reference proteome</keyword>
<organism evidence="1 2">
    <name type="scientific">Kribbella yunnanensis</name>
    <dbReference type="NCBI Taxonomy" id="190194"/>
    <lineage>
        <taxon>Bacteria</taxon>
        <taxon>Bacillati</taxon>
        <taxon>Actinomycetota</taxon>
        <taxon>Actinomycetes</taxon>
        <taxon>Propionibacteriales</taxon>
        <taxon>Kribbellaceae</taxon>
        <taxon>Kribbella</taxon>
    </lineage>
</organism>
<sequence length="149" mass="16229">MLEITDLSDRFRTVASPGARPIMQFDEGTATPVHRSMNTVARIGRTLAPWSDRLGAVTPSAAAAWSEPISVFVPPAPVGYGNRQSAIDAVAAAVARRLGETFYTYQLGLVGDGAAVMLQADIDAETLSSQYLFIIDTSMQLHEFYYWSR</sequence>
<accession>A0ABP4U4Y8</accession>
<evidence type="ECO:0000313" key="1">
    <source>
        <dbReference type="EMBL" id="GAA1697489.1"/>
    </source>
</evidence>
<protein>
    <submittedName>
        <fullName evidence="1">Uncharacterized protein</fullName>
    </submittedName>
</protein>
<name>A0ABP4U4Y8_9ACTN</name>
<reference evidence="2" key="1">
    <citation type="journal article" date="2019" name="Int. J. Syst. Evol. Microbiol.">
        <title>The Global Catalogue of Microorganisms (GCM) 10K type strain sequencing project: providing services to taxonomists for standard genome sequencing and annotation.</title>
        <authorList>
            <consortium name="The Broad Institute Genomics Platform"/>
            <consortium name="The Broad Institute Genome Sequencing Center for Infectious Disease"/>
            <person name="Wu L."/>
            <person name="Ma J."/>
        </authorList>
    </citation>
    <scope>NUCLEOTIDE SEQUENCE [LARGE SCALE GENOMIC DNA]</scope>
    <source>
        <strain evidence="2">JCM 14307</strain>
    </source>
</reference>
<gene>
    <name evidence="1" type="ORF">GCM10009745_49610</name>
</gene>
<dbReference type="RefSeq" id="WP_344156529.1">
    <property type="nucleotide sequence ID" value="NZ_BAAANF010000017.1"/>
</dbReference>
<dbReference type="Proteomes" id="UP001500280">
    <property type="component" value="Unassembled WGS sequence"/>
</dbReference>
<comment type="caution">
    <text evidence="1">The sequence shown here is derived from an EMBL/GenBank/DDBJ whole genome shotgun (WGS) entry which is preliminary data.</text>
</comment>